<dbReference type="AlphaFoldDB" id="A0A2T2N7W1"/>
<accession>A0A2T2N7W1</accession>
<organism evidence="2 3">
    <name type="scientific">Corynespora cassiicola Philippines</name>
    <dbReference type="NCBI Taxonomy" id="1448308"/>
    <lineage>
        <taxon>Eukaryota</taxon>
        <taxon>Fungi</taxon>
        <taxon>Dikarya</taxon>
        <taxon>Ascomycota</taxon>
        <taxon>Pezizomycotina</taxon>
        <taxon>Dothideomycetes</taxon>
        <taxon>Pleosporomycetidae</taxon>
        <taxon>Pleosporales</taxon>
        <taxon>Corynesporascaceae</taxon>
        <taxon>Corynespora</taxon>
    </lineage>
</organism>
<sequence length="164" mass="18515">MASPAVELFNRFDNVGTPRPNTEGEVIETIATEQMAQLVLLLPDVTWQTDCEMESEQEYEGEERSTFMHMTTHSEAVPLSKQNRNSCDADDYRDKRRPKLPRALNASGSDQHEEPRSKGPSRDIQDIGFQEEPTYMPDGPILANIPASTAANMTELYRQMLHSS</sequence>
<feature type="compositionally biased region" description="Polar residues" evidence="1">
    <location>
        <begin position="68"/>
        <end position="86"/>
    </location>
</feature>
<feature type="compositionally biased region" description="Basic and acidic residues" evidence="1">
    <location>
        <begin position="110"/>
        <end position="125"/>
    </location>
</feature>
<feature type="region of interest" description="Disordered" evidence="1">
    <location>
        <begin position="51"/>
        <end position="138"/>
    </location>
</feature>
<gene>
    <name evidence="2" type="ORF">BS50DRAFT_639562</name>
</gene>
<feature type="compositionally biased region" description="Acidic residues" evidence="1">
    <location>
        <begin position="51"/>
        <end position="61"/>
    </location>
</feature>
<dbReference type="Proteomes" id="UP000240883">
    <property type="component" value="Unassembled WGS sequence"/>
</dbReference>
<protein>
    <submittedName>
        <fullName evidence="2">Uncharacterized protein</fullName>
    </submittedName>
</protein>
<reference evidence="2 3" key="1">
    <citation type="journal article" date="2018" name="Front. Microbiol.">
        <title>Genome-Wide Analysis of Corynespora cassiicola Leaf Fall Disease Putative Effectors.</title>
        <authorList>
            <person name="Lopez D."/>
            <person name="Ribeiro S."/>
            <person name="Label P."/>
            <person name="Fumanal B."/>
            <person name="Venisse J.S."/>
            <person name="Kohler A."/>
            <person name="de Oliveira R.R."/>
            <person name="Labutti K."/>
            <person name="Lipzen A."/>
            <person name="Lail K."/>
            <person name="Bauer D."/>
            <person name="Ohm R.A."/>
            <person name="Barry K.W."/>
            <person name="Spatafora J."/>
            <person name="Grigoriev I.V."/>
            <person name="Martin F.M."/>
            <person name="Pujade-Renaud V."/>
        </authorList>
    </citation>
    <scope>NUCLEOTIDE SEQUENCE [LARGE SCALE GENOMIC DNA]</scope>
    <source>
        <strain evidence="2 3">Philippines</strain>
    </source>
</reference>
<evidence type="ECO:0000313" key="2">
    <source>
        <dbReference type="EMBL" id="PSN61326.1"/>
    </source>
</evidence>
<evidence type="ECO:0000313" key="3">
    <source>
        <dbReference type="Proteomes" id="UP000240883"/>
    </source>
</evidence>
<name>A0A2T2N7W1_CORCC</name>
<dbReference type="EMBL" id="KZ678145">
    <property type="protein sequence ID" value="PSN61326.1"/>
    <property type="molecule type" value="Genomic_DNA"/>
</dbReference>
<evidence type="ECO:0000256" key="1">
    <source>
        <dbReference type="SAM" id="MobiDB-lite"/>
    </source>
</evidence>
<keyword evidence="3" id="KW-1185">Reference proteome</keyword>
<proteinExistence type="predicted"/>